<evidence type="ECO:0000256" key="13">
    <source>
        <dbReference type="ARBA" id="ARBA00023306"/>
    </source>
</evidence>
<comment type="function">
    <text evidence="2 16">Cell wall formation.</text>
</comment>
<dbReference type="InterPro" id="IPR016169">
    <property type="entry name" value="FAD-bd_PCMH_sub2"/>
</dbReference>
<comment type="caution">
    <text evidence="16">Lacks conserved residue(s) required for the propagation of feature annotation.</text>
</comment>
<name>A0A1G2DWN5_9BACT</name>
<evidence type="ECO:0000256" key="15">
    <source>
        <dbReference type="ARBA" id="ARBA00048914"/>
    </source>
</evidence>
<keyword evidence="10 16" id="KW-0133">Cell shape</keyword>
<dbReference type="Gene3D" id="3.90.78.10">
    <property type="entry name" value="UDP-N-acetylenolpyruvoylglucosamine reductase, C-terminal domain"/>
    <property type="match status" value="1"/>
</dbReference>
<dbReference type="InterPro" id="IPR003170">
    <property type="entry name" value="MurB"/>
</dbReference>
<dbReference type="InterPro" id="IPR016167">
    <property type="entry name" value="FAD-bd_PCMH_sub1"/>
</dbReference>
<dbReference type="Gene3D" id="3.30.465.10">
    <property type="match status" value="1"/>
</dbReference>
<evidence type="ECO:0000256" key="6">
    <source>
        <dbReference type="ARBA" id="ARBA00022618"/>
    </source>
</evidence>
<evidence type="ECO:0000256" key="4">
    <source>
        <dbReference type="ARBA" id="ARBA00004752"/>
    </source>
</evidence>
<evidence type="ECO:0000259" key="17">
    <source>
        <dbReference type="PROSITE" id="PS51387"/>
    </source>
</evidence>
<evidence type="ECO:0000256" key="9">
    <source>
        <dbReference type="ARBA" id="ARBA00022857"/>
    </source>
</evidence>
<dbReference type="UniPathway" id="UPA00219"/>
<comment type="catalytic activity">
    <reaction evidence="15 16">
        <text>UDP-N-acetyl-alpha-D-muramate + NADP(+) = UDP-N-acetyl-3-O-(1-carboxyvinyl)-alpha-D-glucosamine + NADPH + H(+)</text>
        <dbReference type="Rhea" id="RHEA:12248"/>
        <dbReference type="ChEBI" id="CHEBI:15378"/>
        <dbReference type="ChEBI" id="CHEBI:57783"/>
        <dbReference type="ChEBI" id="CHEBI:58349"/>
        <dbReference type="ChEBI" id="CHEBI:68483"/>
        <dbReference type="ChEBI" id="CHEBI:70757"/>
        <dbReference type="EC" id="1.3.1.98"/>
    </reaction>
</comment>
<evidence type="ECO:0000256" key="16">
    <source>
        <dbReference type="HAMAP-Rule" id="MF_00037"/>
    </source>
</evidence>
<keyword evidence="11 16" id="KW-0573">Peptidoglycan synthesis</keyword>
<dbReference type="HAMAP" id="MF_00037">
    <property type="entry name" value="MurB"/>
    <property type="match status" value="1"/>
</dbReference>
<dbReference type="GO" id="GO:0005829">
    <property type="term" value="C:cytosol"/>
    <property type="evidence" value="ECO:0007669"/>
    <property type="project" value="TreeGrafter"/>
</dbReference>
<dbReference type="GO" id="GO:0008360">
    <property type="term" value="P:regulation of cell shape"/>
    <property type="evidence" value="ECO:0007669"/>
    <property type="project" value="UniProtKB-KW"/>
</dbReference>
<dbReference type="PANTHER" id="PTHR21071:SF4">
    <property type="entry name" value="UDP-N-ACETYLENOLPYRUVOYLGLUCOSAMINE REDUCTASE"/>
    <property type="match status" value="1"/>
</dbReference>
<sequence length="288" mass="31763">MRFQENVSLADQTSFKIGGPAKYFFAAKSKEDLIEAIKKIKKLKLAFFILGGGSNVLALDKGYNGLIIKIANLQFLIRNCSIHAGAGLNLAKLVNLATDKSLIGLEWAAGIPGTVGGAVYGNAQAFGNKMSDCIKSVEVFDIKTSKVRTLKKRECKFSEKESIFKKKKNLIILSVILELERGNKNKIEKKIKEHICFRKKNQPLKFPSAGSVFVNQPGKPASSYLIDQSGLKGRKIGTAQISEKHAGFIINKGGAKAKDVLKLIKIIKKEVRKKFKVSLKEEIQIIKN</sequence>
<protein>
    <recommendedName>
        <fullName evidence="16">UDP-N-acetylenolpyruvoylglucosamine reductase</fullName>
        <ecNumber evidence="16">1.3.1.98</ecNumber>
    </recommendedName>
    <alternativeName>
        <fullName evidence="16">UDP-N-acetylmuramate dehydrogenase</fullName>
    </alternativeName>
</protein>
<dbReference type="SUPFAM" id="SSF56194">
    <property type="entry name" value="Uridine diphospho-N-Acetylenolpyruvylglucosamine reductase, MurB, C-terminal domain"/>
    <property type="match status" value="1"/>
</dbReference>
<evidence type="ECO:0000313" key="19">
    <source>
        <dbReference type="Proteomes" id="UP000178893"/>
    </source>
</evidence>
<accession>A0A1G2DWN5</accession>
<organism evidence="18 19">
    <name type="scientific">Candidatus Nealsonbacteria bacterium RBG_13_37_56</name>
    <dbReference type="NCBI Taxonomy" id="1801661"/>
    <lineage>
        <taxon>Bacteria</taxon>
        <taxon>Candidatus Nealsoniibacteriota</taxon>
    </lineage>
</organism>
<dbReference type="PROSITE" id="PS51387">
    <property type="entry name" value="FAD_PCMH"/>
    <property type="match status" value="1"/>
</dbReference>
<dbReference type="InterPro" id="IPR036635">
    <property type="entry name" value="MurB_C_sf"/>
</dbReference>
<dbReference type="Pfam" id="PF02873">
    <property type="entry name" value="MurB_C"/>
    <property type="match status" value="1"/>
</dbReference>
<evidence type="ECO:0000256" key="14">
    <source>
        <dbReference type="ARBA" id="ARBA00023316"/>
    </source>
</evidence>
<feature type="active site" description="Proton donor" evidence="16">
    <location>
        <position position="211"/>
    </location>
</feature>
<keyword evidence="5 16" id="KW-0963">Cytoplasm</keyword>
<dbReference type="GO" id="GO:0008762">
    <property type="term" value="F:UDP-N-acetylmuramate dehydrogenase activity"/>
    <property type="evidence" value="ECO:0007669"/>
    <property type="project" value="UniProtKB-UniRule"/>
</dbReference>
<keyword evidence="14 16" id="KW-0961">Cell wall biogenesis/degradation</keyword>
<feature type="active site" evidence="16">
    <location>
        <position position="282"/>
    </location>
</feature>
<feature type="domain" description="FAD-binding PCMH-type" evidence="17">
    <location>
        <begin position="16"/>
        <end position="182"/>
    </location>
</feature>
<keyword evidence="7 16" id="KW-0285">Flavoprotein</keyword>
<evidence type="ECO:0000256" key="8">
    <source>
        <dbReference type="ARBA" id="ARBA00022827"/>
    </source>
</evidence>
<dbReference type="EC" id="1.3.1.98" evidence="16"/>
<keyword evidence="13 16" id="KW-0131">Cell cycle</keyword>
<evidence type="ECO:0000256" key="2">
    <source>
        <dbReference type="ARBA" id="ARBA00003921"/>
    </source>
</evidence>
<proteinExistence type="inferred from homology"/>
<dbReference type="InterPro" id="IPR016166">
    <property type="entry name" value="FAD-bd_PCMH"/>
</dbReference>
<keyword evidence="9 16" id="KW-0521">NADP</keyword>
<reference evidence="18 19" key="1">
    <citation type="journal article" date="2016" name="Nat. Commun.">
        <title>Thousands of microbial genomes shed light on interconnected biogeochemical processes in an aquifer system.</title>
        <authorList>
            <person name="Anantharaman K."/>
            <person name="Brown C.T."/>
            <person name="Hug L.A."/>
            <person name="Sharon I."/>
            <person name="Castelle C.J."/>
            <person name="Probst A.J."/>
            <person name="Thomas B.C."/>
            <person name="Singh A."/>
            <person name="Wilkins M.J."/>
            <person name="Karaoz U."/>
            <person name="Brodie E.L."/>
            <person name="Williams K.H."/>
            <person name="Hubbard S.S."/>
            <person name="Banfield J.F."/>
        </authorList>
    </citation>
    <scope>NUCLEOTIDE SEQUENCE [LARGE SCALE GENOMIC DNA]</scope>
</reference>
<comment type="cofactor">
    <cofactor evidence="1 16">
        <name>FAD</name>
        <dbReference type="ChEBI" id="CHEBI:57692"/>
    </cofactor>
</comment>
<keyword evidence="12 16" id="KW-0560">Oxidoreductase</keyword>
<dbReference type="EMBL" id="MHLW01000021">
    <property type="protein sequence ID" value="OGZ17943.1"/>
    <property type="molecule type" value="Genomic_DNA"/>
</dbReference>
<dbReference type="Gene3D" id="3.30.43.10">
    <property type="entry name" value="Uridine Diphospho-n-acetylenolpyruvylglucosamine Reductase, domain 2"/>
    <property type="match status" value="1"/>
</dbReference>
<evidence type="ECO:0000256" key="7">
    <source>
        <dbReference type="ARBA" id="ARBA00022630"/>
    </source>
</evidence>
<dbReference type="GO" id="GO:0071555">
    <property type="term" value="P:cell wall organization"/>
    <property type="evidence" value="ECO:0007669"/>
    <property type="project" value="UniProtKB-KW"/>
</dbReference>
<dbReference type="Pfam" id="PF01565">
    <property type="entry name" value="FAD_binding_4"/>
    <property type="match status" value="1"/>
</dbReference>
<keyword evidence="6 16" id="KW-0132">Cell division</keyword>
<gene>
    <name evidence="16" type="primary">murB</name>
    <name evidence="18" type="ORF">A2V72_00390</name>
</gene>
<dbReference type="NCBIfam" id="TIGR00179">
    <property type="entry name" value="murB"/>
    <property type="match status" value="1"/>
</dbReference>
<comment type="similarity">
    <text evidence="16">Belongs to the MurB family.</text>
</comment>
<evidence type="ECO:0000256" key="5">
    <source>
        <dbReference type="ARBA" id="ARBA00022490"/>
    </source>
</evidence>
<keyword evidence="8 16" id="KW-0274">FAD</keyword>
<dbReference type="Proteomes" id="UP000178893">
    <property type="component" value="Unassembled WGS sequence"/>
</dbReference>
<evidence type="ECO:0000313" key="18">
    <source>
        <dbReference type="EMBL" id="OGZ17943.1"/>
    </source>
</evidence>
<evidence type="ECO:0000256" key="1">
    <source>
        <dbReference type="ARBA" id="ARBA00001974"/>
    </source>
</evidence>
<dbReference type="InterPro" id="IPR006094">
    <property type="entry name" value="Oxid_FAD_bind_N"/>
</dbReference>
<dbReference type="NCBIfam" id="NF010480">
    <property type="entry name" value="PRK13905.1"/>
    <property type="match status" value="1"/>
</dbReference>
<dbReference type="GO" id="GO:0009252">
    <property type="term" value="P:peptidoglycan biosynthetic process"/>
    <property type="evidence" value="ECO:0007669"/>
    <property type="project" value="UniProtKB-UniRule"/>
</dbReference>
<evidence type="ECO:0000256" key="10">
    <source>
        <dbReference type="ARBA" id="ARBA00022960"/>
    </source>
</evidence>
<comment type="subcellular location">
    <subcellularLocation>
        <location evidence="3 16">Cytoplasm</location>
    </subcellularLocation>
</comment>
<dbReference type="PANTHER" id="PTHR21071">
    <property type="entry name" value="UDP-N-ACETYLENOLPYRUVOYLGLUCOSAMINE REDUCTASE"/>
    <property type="match status" value="1"/>
</dbReference>
<dbReference type="AlphaFoldDB" id="A0A1G2DWN5"/>
<evidence type="ECO:0000256" key="11">
    <source>
        <dbReference type="ARBA" id="ARBA00022984"/>
    </source>
</evidence>
<comment type="caution">
    <text evidence="18">The sequence shown here is derived from an EMBL/GenBank/DDBJ whole genome shotgun (WGS) entry which is preliminary data.</text>
</comment>
<evidence type="ECO:0000256" key="3">
    <source>
        <dbReference type="ARBA" id="ARBA00004496"/>
    </source>
</evidence>
<dbReference type="GO" id="GO:0071949">
    <property type="term" value="F:FAD binding"/>
    <property type="evidence" value="ECO:0007669"/>
    <property type="project" value="InterPro"/>
</dbReference>
<evidence type="ECO:0000256" key="12">
    <source>
        <dbReference type="ARBA" id="ARBA00023002"/>
    </source>
</evidence>
<dbReference type="SUPFAM" id="SSF56176">
    <property type="entry name" value="FAD-binding/transporter-associated domain-like"/>
    <property type="match status" value="1"/>
</dbReference>
<comment type="pathway">
    <text evidence="4 16">Cell wall biogenesis; peptidoglycan biosynthesis.</text>
</comment>
<dbReference type="InterPro" id="IPR011601">
    <property type="entry name" value="MurB_C"/>
</dbReference>
<dbReference type="GO" id="GO:0051301">
    <property type="term" value="P:cell division"/>
    <property type="evidence" value="ECO:0007669"/>
    <property type="project" value="UniProtKB-KW"/>
</dbReference>
<dbReference type="InterPro" id="IPR036318">
    <property type="entry name" value="FAD-bd_PCMH-like_sf"/>
</dbReference>